<evidence type="ECO:0008006" key="2">
    <source>
        <dbReference type="Google" id="ProtNLM"/>
    </source>
</evidence>
<accession>A0A0F9A9K6</accession>
<proteinExistence type="predicted"/>
<comment type="caution">
    <text evidence="1">The sequence shown here is derived from an EMBL/GenBank/DDBJ whole genome shotgun (WGS) entry which is preliminary data.</text>
</comment>
<dbReference type="EMBL" id="LAZR01043809">
    <property type="protein sequence ID" value="KKL06199.1"/>
    <property type="molecule type" value="Genomic_DNA"/>
</dbReference>
<evidence type="ECO:0000313" key="1">
    <source>
        <dbReference type="EMBL" id="KKL06199.1"/>
    </source>
</evidence>
<dbReference type="Gene3D" id="3.40.1260.10">
    <property type="entry name" value="DsrEFH-like"/>
    <property type="match status" value="1"/>
</dbReference>
<sequence length="121" mass="13650">MGKVTKVLLLLKNMIYESTGPLEIIRFAKYYKSKGLHVTVVLWGPMGILLGKRNKVGIIQYDKEVKECLESGIYFKCCDLAANLIGMDESELIDGIEMVPSFKVADLLLEYQEEGQLIFSL</sequence>
<gene>
    <name evidence="1" type="ORF">LCGC14_2598410</name>
</gene>
<organism evidence="1">
    <name type="scientific">marine sediment metagenome</name>
    <dbReference type="NCBI Taxonomy" id="412755"/>
    <lineage>
        <taxon>unclassified sequences</taxon>
        <taxon>metagenomes</taxon>
        <taxon>ecological metagenomes</taxon>
    </lineage>
</organism>
<dbReference type="SUPFAM" id="SSF75169">
    <property type="entry name" value="DsrEFH-like"/>
    <property type="match status" value="1"/>
</dbReference>
<dbReference type="PANTHER" id="PTHR34655:SF2">
    <property type="entry name" value="PEROXIREDOXIN FAMILY PROTEIN"/>
    <property type="match status" value="1"/>
</dbReference>
<dbReference type="PANTHER" id="PTHR34655">
    <property type="entry name" value="CONSERVED WITHIN P. AEROPHILUM"/>
    <property type="match status" value="1"/>
</dbReference>
<protein>
    <recommendedName>
        <fullName evidence="2">DsrE family protein</fullName>
    </recommendedName>
</protein>
<name>A0A0F9A9K6_9ZZZZ</name>
<reference evidence="1" key="1">
    <citation type="journal article" date="2015" name="Nature">
        <title>Complex archaea that bridge the gap between prokaryotes and eukaryotes.</title>
        <authorList>
            <person name="Spang A."/>
            <person name="Saw J.H."/>
            <person name="Jorgensen S.L."/>
            <person name="Zaremba-Niedzwiedzka K."/>
            <person name="Martijn J."/>
            <person name="Lind A.E."/>
            <person name="van Eijk R."/>
            <person name="Schleper C."/>
            <person name="Guy L."/>
            <person name="Ettema T.J."/>
        </authorList>
    </citation>
    <scope>NUCLEOTIDE SEQUENCE</scope>
</reference>
<dbReference type="AlphaFoldDB" id="A0A0F9A9K6"/>
<dbReference type="Pfam" id="PF13686">
    <property type="entry name" value="DrsE_2"/>
    <property type="match status" value="1"/>
</dbReference>
<dbReference type="InterPro" id="IPR027396">
    <property type="entry name" value="DsrEFH-like"/>
</dbReference>
<dbReference type="InterPro" id="IPR032836">
    <property type="entry name" value="DsrE2-like"/>
</dbReference>